<dbReference type="SUPFAM" id="SSF55729">
    <property type="entry name" value="Acyl-CoA N-acyltransferases (Nat)"/>
    <property type="match status" value="1"/>
</dbReference>
<dbReference type="EMBL" id="CP110509">
    <property type="protein sequence ID" value="WMB28781.1"/>
    <property type="molecule type" value="Genomic_DNA"/>
</dbReference>
<dbReference type="InterPro" id="IPR003447">
    <property type="entry name" value="FEMABX"/>
</dbReference>
<gene>
    <name evidence="2" type="ORF">N1496_00915</name>
</gene>
<keyword evidence="1" id="KW-0472">Membrane</keyword>
<keyword evidence="1" id="KW-0812">Transmembrane</keyword>
<organism evidence="2 3">
    <name type="scientific">Streptococcus didelphis</name>
    <dbReference type="NCBI Taxonomy" id="102886"/>
    <lineage>
        <taxon>Bacteria</taxon>
        <taxon>Bacillati</taxon>
        <taxon>Bacillota</taxon>
        <taxon>Bacilli</taxon>
        <taxon>Lactobacillales</taxon>
        <taxon>Streptococcaceae</taxon>
        <taxon>Streptococcus</taxon>
    </lineage>
</organism>
<dbReference type="Proteomes" id="UP001238096">
    <property type="component" value="Chromosome"/>
</dbReference>
<keyword evidence="3" id="KW-1185">Reference proteome</keyword>
<dbReference type="Pfam" id="PF02388">
    <property type="entry name" value="FemAB"/>
    <property type="match status" value="1"/>
</dbReference>
<reference evidence="3" key="1">
    <citation type="submission" date="2022-10" db="EMBL/GenBank/DDBJ databases">
        <title>Streptococcus didelphis as causative of fatal infections in opossums (Didelphis albiventris).</title>
        <authorList>
            <person name="Breyer G.M."/>
            <person name="Da Silva M.E.R.J."/>
            <person name="Siqueira F.M."/>
        </authorList>
    </citation>
    <scope>NUCLEOTIDE SEQUENCE [LARGE SCALE GENOMIC DNA]</scope>
    <source>
        <strain evidence="3">LBVP101/21</strain>
    </source>
</reference>
<feature type="transmembrane region" description="Helical" evidence="1">
    <location>
        <begin position="104"/>
        <end position="122"/>
    </location>
</feature>
<evidence type="ECO:0000313" key="3">
    <source>
        <dbReference type="Proteomes" id="UP001238096"/>
    </source>
</evidence>
<accession>A0ABY9LKZ7</accession>
<evidence type="ECO:0000256" key="1">
    <source>
        <dbReference type="SAM" id="Phobius"/>
    </source>
</evidence>
<proteinExistence type="predicted"/>
<sequence length="130" mass="15083">MLGGNLKEYFLFGGATLINYEMIKYAKNHNISYFNFGGTLEISQSKVGLGNFNYKKQFGGELVNYLGSFTKPLNIKYNRKVSLFFKIKITKTMSNSITHNPSDLLTSYICLSLFFNINIYFYKRIHNKNR</sequence>
<dbReference type="PROSITE" id="PS51191">
    <property type="entry name" value="FEMABX"/>
    <property type="match status" value="1"/>
</dbReference>
<evidence type="ECO:0000313" key="2">
    <source>
        <dbReference type="EMBL" id="WMB28781.1"/>
    </source>
</evidence>
<name>A0ABY9LKZ7_9STRE</name>
<protein>
    <submittedName>
        <fullName evidence="2">Aminoacyltransferase</fullName>
    </submittedName>
</protein>
<dbReference type="RefSeq" id="WP_306676016.1">
    <property type="nucleotide sequence ID" value="NZ_CP110509.1"/>
</dbReference>
<dbReference type="InterPro" id="IPR016181">
    <property type="entry name" value="Acyl_CoA_acyltransferase"/>
</dbReference>
<dbReference type="Gene3D" id="3.40.630.30">
    <property type="match status" value="1"/>
</dbReference>
<keyword evidence="1" id="KW-1133">Transmembrane helix</keyword>